<dbReference type="VEuPathDB" id="FungiDB:ASPGLDRAFT_1354506"/>
<name>A0A1L9VNL1_ASPGL</name>
<dbReference type="AlphaFoldDB" id="A0A1L9VNL1"/>
<feature type="non-terminal residue" evidence="1">
    <location>
        <position position="241"/>
    </location>
</feature>
<sequence>MSTELRSETLVKANNLRPIWEEQIINSLSNYPNCLCNQVANQQLTEKKRNSISLPKPIDLLIDVDYINACDVLLHPKEVPKETPLQSAVYNTSVQLLHTCILDCLMCDILHQVQTDHTQHPYDILSCLDTLYGVSPVEEHLLLVKMLMNLRPQGNTISMIQQWQRVATEIEWKGYTTSEICHDIGIVLLGDFQRSFIRTQLDSLFAVLKRSAYHELDMDEVIDQMESRTPSSPNTYQLISY</sequence>
<accession>A0A1L9VNL1</accession>
<proteinExistence type="predicted"/>
<evidence type="ECO:0000313" key="1">
    <source>
        <dbReference type="EMBL" id="OJJ85470.1"/>
    </source>
</evidence>
<dbReference type="RefSeq" id="XP_022402168.1">
    <property type="nucleotide sequence ID" value="XM_022541380.1"/>
</dbReference>
<organism evidence="1 2">
    <name type="scientific">Aspergillus glaucus CBS 516.65</name>
    <dbReference type="NCBI Taxonomy" id="1160497"/>
    <lineage>
        <taxon>Eukaryota</taxon>
        <taxon>Fungi</taxon>
        <taxon>Dikarya</taxon>
        <taxon>Ascomycota</taxon>
        <taxon>Pezizomycotina</taxon>
        <taxon>Eurotiomycetes</taxon>
        <taxon>Eurotiomycetidae</taxon>
        <taxon>Eurotiales</taxon>
        <taxon>Aspergillaceae</taxon>
        <taxon>Aspergillus</taxon>
        <taxon>Aspergillus subgen. Aspergillus</taxon>
    </lineage>
</organism>
<dbReference type="OrthoDB" id="4508254at2759"/>
<keyword evidence="2" id="KW-1185">Reference proteome</keyword>
<dbReference type="Proteomes" id="UP000184300">
    <property type="component" value="Unassembled WGS sequence"/>
</dbReference>
<evidence type="ECO:0000313" key="2">
    <source>
        <dbReference type="Proteomes" id="UP000184300"/>
    </source>
</evidence>
<dbReference type="EMBL" id="KV878894">
    <property type="protein sequence ID" value="OJJ85470.1"/>
    <property type="molecule type" value="Genomic_DNA"/>
</dbReference>
<protein>
    <submittedName>
        <fullName evidence="1">Uncharacterized protein</fullName>
    </submittedName>
</protein>
<gene>
    <name evidence="1" type="ORF">ASPGLDRAFT_1354506</name>
</gene>
<reference evidence="2" key="1">
    <citation type="journal article" date="2017" name="Genome Biol.">
        <title>Comparative genomics reveals high biological diversity and specific adaptations in the industrially and medically important fungal genus Aspergillus.</title>
        <authorList>
            <person name="de Vries R.P."/>
            <person name="Riley R."/>
            <person name="Wiebenga A."/>
            <person name="Aguilar-Osorio G."/>
            <person name="Amillis S."/>
            <person name="Uchima C.A."/>
            <person name="Anderluh G."/>
            <person name="Asadollahi M."/>
            <person name="Askin M."/>
            <person name="Barry K."/>
            <person name="Battaglia E."/>
            <person name="Bayram O."/>
            <person name="Benocci T."/>
            <person name="Braus-Stromeyer S.A."/>
            <person name="Caldana C."/>
            <person name="Canovas D."/>
            <person name="Cerqueira G.C."/>
            <person name="Chen F."/>
            <person name="Chen W."/>
            <person name="Choi C."/>
            <person name="Clum A."/>
            <person name="Dos Santos R.A."/>
            <person name="Damasio A.R."/>
            <person name="Diallinas G."/>
            <person name="Emri T."/>
            <person name="Fekete E."/>
            <person name="Flipphi M."/>
            <person name="Freyberg S."/>
            <person name="Gallo A."/>
            <person name="Gournas C."/>
            <person name="Habgood R."/>
            <person name="Hainaut M."/>
            <person name="Harispe M.L."/>
            <person name="Henrissat B."/>
            <person name="Hilden K.S."/>
            <person name="Hope R."/>
            <person name="Hossain A."/>
            <person name="Karabika E."/>
            <person name="Karaffa L."/>
            <person name="Karanyi Z."/>
            <person name="Krasevec N."/>
            <person name="Kuo A."/>
            <person name="Kusch H."/>
            <person name="LaButti K."/>
            <person name="Lagendijk E.L."/>
            <person name="Lapidus A."/>
            <person name="Levasseur A."/>
            <person name="Lindquist E."/>
            <person name="Lipzen A."/>
            <person name="Logrieco A.F."/>
            <person name="MacCabe A."/>
            <person name="Maekelae M.R."/>
            <person name="Malavazi I."/>
            <person name="Melin P."/>
            <person name="Meyer V."/>
            <person name="Mielnichuk N."/>
            <person name="Miskei M."/>
            <person name="Molnar A.P."/>
            <person name="Mule G."/>
            <person name="Ngan C.Y."/>
            <person name="Orejas M."/>
            <person name="Orosz E."/>
            <person name="Ouedraogo J.P."/>
            <person name="Overkamp K.M."/>
            <person name="Park H.-S."/>
            <person name="Perrone G."/>
            <person name="Piumi F."/>
            <person name="Punt P.J."/>
            <person name="Ram A.F."/>
            <person name="Ramon A."/>
            <person name="Rauscher S."/>
            <person name="Record E."/>
            <person name="Riano-Pachon D.M."/>
            <person name="Robert V."/>
            <person name="Roehrig J."/>
            <person name="Ruller R."/>
            <person name="Salamov A."/>
            <person name="Salih N.S."/>
            <person name="Samson R.A."/>
            <person name="Sandor E."/>
            <person name="Sanguinetti M."/>
            <person name="Schuetze T."/>
            <person name="Sepcic K."/>
            <person name="Shelest E."/>
            <person name="Sherlock G."/>
            <person name="Sophianopoulou V."/>
            <person name="Squina F.M."/>
            <person name="Sun H."/>
            <person name="Susca A."/>
            <person name="Todd R.B."/>
            <person name="Tsang A."/>
            <person name="Unkles S.E."/>
            <person name="van de Wiele N."/>
            <person name="van Rossen-Uffink D."/>
            <person name="Oliveira J.V."/>
            <person name="Vesth T.C."/>
            <person name="Visser J."/>
            <person name="Yu J.-H."/>
            <person name="Zhou M."/>
            <person name="Andersen M.R."/>
            <person name="Archer D.B."/>
            <person name="Baker S.E."/>
            <person name="Benoit I."/>
            <person name="Brakhage A.A."/>
            <person name="Braus G.H."/>
            <person name="Fischer R."/>
            <person name="Frisvad J.C."/>
            <person name="Goldman G.H."/>
            <person name="Houbraken J."/>
            <person name="Oakley B."/>
            <person name="Pocsi I."/>
            <person name="Scazzocchio C."/>
            <person name="Seiboth B."/>
            <person name="vanKuyk P.A."/>
            <person name="Wortman J."/>
            <person name="Dyer P.S."/>
            <person name="Grigoriev I.V."/>
        </authorList>
    </citation>
    <scope>NUCLEOTIDE SEQUENCE [LARGE SCALE GENOMIC DNA]</scope>
    <source>
        <strain evidence="2">CBS 516.65</strain>
    </source>
</reference>
<dbReference type="GeneID" id="34457641"/>